<reference evidence="2 3" key="1">
    <citation type="submission" date="2019-08" db="EMBL/GenBank/DDBJ databases">
        <title>In-depth cultivation of the pig gut microbiome towards novel bacterial diversity and tailored functional studies.</title>
        <authorList>
            <person name="Wylensek D."/>
            <person name="Hitch T.C.A."/>
            <person name="Clavel T."/>
        </authorList>
    </citation>
    <scope>NUCLEOTIDE SEQUENCE [LARGE SCALE GENOMIC DNA]</scope>
    <source>
        <strain evidence="2 3">Oil+RF-744-WCA-WT-11</strain>
    </source>
</reference>
<name>A0A6L5X9B8_9FIRM</name>
<feature type="compositionally biased region" description="Basic and acidic residues" evidence="1">
    <location>
        <begin position="1"/>
        <end position="16"/>
    </location>
</feature>
<evidence type="ECO:0000256" key="1">
    <source>
        <dbReference type="SAM" id="MobiDB-lite"/>
    </source>
</evidence>
<dbReference type="Gene3D" id="3.30.70.20">
    <property type="match status" value="1"/>
</dbReference>
<dbReference type="Proteomes" id="UP000481852">
    <property type="component" value="Unassembled WGS sequence"/>
</dbReference>
<dbReference type="Pfam" id="PF13370">
    <property type="entry name" value="Fer4_13"/>
    <property type="match status" value="1"/>
</dbReference>
<feature type="region of interest" description="Disordered" evidence="1">
    <location>
        <begin position="1"/>
        <end position="20"/>
    </location>
</feature>
<proteinExistence type="predicted"/>
<evidence type="ECO:0000313" key="2">
    <source>
        <dbReference type="EMBL" id="MSS15973.1"/>
    </source>
</evidence>
<keyword evidence="3" id="KW-1185">Reference proteome</keyword>
<dbReference type="AlphaFoldDB" id="A0A6L5X9B8"/>
<comment type="caution">
    <text evidence="2">The sequence shown here is derived from an EMBL/GenBank/DDBJ whole genome shotgun (WGS) entry which is preliminary data.</text>
</comment>
<organism evidence="2 3">
    <name type="scientific">Porcincola intestinalis</name>
    <dbReference type="NCBI Taxonomy" id="2606632"/>
    <lineage>
        <taxon>Bacteria</taxon>
        <taxon>Bacillati</taxon>
        <taxon>Bacillota</taxon>
        <taxon>Clostridia</taxon>
        <taxon>Lachnospirales</taxon>
        <taxon>Lachnospiraceae</taxon>
        <taxon>Porcincola</taxon>
    </lineage>
</organism>
<protein>
    <submittedName>
        <fullName evidence="2">Ferredoxin</fullName>
    </submittedName>
</protein>
<sequence length="42" mass="4452">MLFRNKTDEGTAKAIEEDVPASAEETAQEAMENCPVGAIGQV</sequence>
<accession>A0A6L5X9B8</accession>
<dbReference type="EMBL" id="VULZ01000019">
    <property type="protein sequence ID" value="MSS15973.1"/>
    <property type="molecule type" value="Genomic_DNA"/>
</dbReference>
<evidence type="ECO:0000313" key="3">
    <source>
        <dbReference type="Proteomes" id="UP000481852"/>
    </source>
</evidence>
<gene>
    <name evidence="2" type="ORF">FYJ35_13220</name>
</gene>
<dbReference type="RefSeq" id="WP_154527344.1">
    <property type="nucleotide sequence ID" value="NZ_JAQYJL010000010.1"/>
</dbReference>